<accession>A0ABP8UAX5</accession>
<dbReference type="RefSeq" id="WP_345431518.1">
    <property type="nucleotide sequence ID" value="NZ_BAABHK010000004.1"/>
</dbReference>
<keyword evidence="1" id="KW-1133">Transmembrane helix</keyword>
<evidence type="ECO:0008006" key="4">
    <source>
        <dbReference type="Google" id="ProtNLM"/>
    </source>
</evidence>
<evidence type="ECO:0000313" key="3">
    <source>
        <dbReference type="Proteomes" id="UP001501442"/>
    </source>
</evidence>
<feature type="transmembrane region" description="Helical" evidence="1">
    <location>
        <begin position="15"/>
        <end position="37"/>
    </location>
</feature>
<reference evidence="3" key="1">
    <citation type="journal article" date="2019" name="Int. J. Syst. Evol. Microbiol.">
        <title>The Global Catalogue of Microorganisms (GCM) 10K type strain sequencing project: providing services to taxonomists for standard genome sequencing and annotation.</title>
        <authorList>
            <consortium name="The Broad Institute Genomics Platform"/>
            <consortium name="The Broad Institute Genome Sequencing Center for Infectious Disease"/>
            <person name="Wu L."/>
            <person name="Ma J."/>
        </authorList>
    </citation>
    <scope>NUCLEOTIDE SEQUENCE [LARGE SCALE GENOMIC DNA]</scope>
    <source>
        <strain evidence="3">JCM 17939</strain>
    </source>
</reference>
<keyword evidence="3" id="KW-1185">Reference proteome</keyword>
<protein>
    <recommendedName>
        <fullName evidence="4">Lipoprotein</fullName>
    </recommendedName>
</protein>
<keyword evidence="1" id="KW-0812">Transmembrane</keyword>
<evidence type="ECO:0000256" key="1">
    <source>
        <dbReference type="SAM" id="Phobius"/>
    </source>
</evidence>
<organism evidence="2 3">
    <name type="scientific">Actinoallomurus vinaceus</name>
    <dbReference type="NCBI Taxonomy" id="1080074"/>
    <lineage>
        <taxon>Bacteria</taxon>
        <taxon>Bacillati</taxon>
        <taxon>Actinomycetota</taxon>
        <taxon>Actinomycetes</taxon>
        <taxon>Streptosporangiales</taxon>
        <taxon>Thermomonosporaceae</taxon>
        <taxon>Actinoallomurus</taxon>
    </lineage>
</organism>
<dbReference type="EMBL" id="BAABHK010000004">
    <property type="protein sequence ID" value="GAA4625767.1"/>
    <property type="molecule type" value="Genomic_DNA"/>
</dbReference>
<keyword evidence="1" id="KW-0472">Membrane</keyword>
<evidence type="ECO:0000313" key="2">
    <source>
        <dbReference type="EMBL" id="GAA4625767.1"/>
    </source>
</evidence>
<dbReference type="Proteomes" id="UP001501442">
    <property type="component" value="Unassembled WGS sequence"/>
</dbReference>
<name>A0ABP8UAX5_9ACTN</name>
<gene>
    <name evidence="2" type="ORF">GCM10023196_031230</name>
</gene>
<proteinExistence type="predicted"/>
<comment type="caution">
    <text evidence="2">The sequence shown here is derived from an EMBL/GenBank/DDBJ whole genome shotgun (WGS) entry which is preliminary data.</text>
</comment>
<sequence length="174" mass="18514">MSEGDLDSEGCGCCLFGFLAVAALVLTVVSSCAGYSGERSDDPYFHRAHCSPPVGSVQPEQVVITSWGVSQRCVETVRFPVVFVDRLTDRPVTLCLGRAGVCASGHRSPFPGERLTLHPGESGKIDFPAGTVLHGWFSFGRTYPVTVTPVPGMPTSTGFDVVVRVRSQDPPSSP</sequence>